<sequence>MAAIIHRCACGHPDSFHTLNGMEDTSPCQMDRCGCTDRDPGSPELIPTWRSDSPLQQTKPDPELLAPGTLDRPGVGTLCDCEDCWALYRRETAAAAA</sequence>
<protein>
    <submittedName>
        <fullName evidence="2">Uncharacterized protein</fullName>
    </submittedName>
</protein>
<comment type="caution">
    <text evidence="2">The sequence shown here is derived from an EMBL/GenBank/DDBJ whole genome shotgun (WGS) entry which is preliminary data.</text>
</comment>
<name>A0A419I3K3_9PSEU</name>
<accession>A0A419I3K3</accession>
<keyword evidence="3" id="KW-1185">Reference proteome</keyword>
<evidence type="ECO:0000256" key="1">
    <source>
        <dbReference type="SAM" id="MobiDB-lite"/>
    </source>
</evidence>
<dbReference type="AlphaFoldDB" id="A0A419I3K3"/>
<gene>
    <name evidence="2" type="ORF">D5S19_15885</name>
</gene>
<dbReference type="RefSeq" id="WP_120024124.1">
    <property type="nucleotide sequence ID" value="NZ_QZFV01000084.1"/>
</dbReference>
<dbReference type="OrthoDB" id="4330685at2"/>
<proteinExistence type="predicted"/>
<evidence type="ECO:0000313" key="3">
    <source>
        <dbReference type="Proteomes" id="UP000285112"/>
    </source>
</evidence>
<feature type="region of interest" description="Disordered" evidence="1">
    <location>
        <begin position="39"/>
        <end position="69"/>
    </location>
</feature>
<reference evidence="2 3" key="1">
    <citation type="submission" date="2018-09" db="EMBL/GenBank/DDBJ databases">
        <title>YIM PH 21725 draft genome.</title>
        <authorList>
            <person name="Miao C."/>
        </authorList>
    </citation>
    <scope>NUCLEOTIDE SEQUENCE [LARGE SCALE GENOMIC DNA]</scope>
    <source>
        <strain evidence="3">YIM PH21725</strain>
    </source>
</reference>
<dbReference type="EMBL" id="QZFV01000084">
    <property type="protein sequence ID" value="RJQ84744.1"/>
    <property type="molecule type" value="Genomic_DNA"/>
</dbReference>
<organism evidence="2 3">
    <name type="scientific">Amycolatopsis panacis</name>
    <dbReference type="NCBI Taxonomy" id="2340917"/>
    <lineage>
        <taxon>Bacteria</taxon>
        <taxon>Bacillati</taxon>
        <taxon>Actinomycetota</taxon>
        <taxon>Actinomycetes</taxon>
        <taxon>Pseudonocardiales</taxon>
        <taxon>Pseudonocardiaceae</taxon>
        <taxon>Amycolatopsis</taxon>
    </lineage>
</organism>
<feature type="compositionally biased region" description="Polar residues" evidence="1">
    <location>
        <begin position="50"/>
        <end position="59"/>
    </location>
</feature>
<evidence type="ECO:0000313" key="2">
    <source>
        <dbReference type="EMBL" id="RJQ84744.1"/>
    </source>
</evidence>
<dbReference type="Proteomes" id="UP000285112">
    <property type="component" value="Unassembled WGS sequence"/>
</dbReference>